<evidence type="ECO:0000256" key="1">
    <source>
        <dbReference type="SAM" id="MobiDB-lite"/>
    </source>
</evidence>
<proteinExistence type="predicted"/>
<feature type="transmembrane region" description="Helical" evidence="2">
    <location>
        <begin position="154"/>
        <end position="173"/>
    </location>
</feature>
<feature type="region of interest" description="Disordered" evidence="1">
    <location>
        <begin position="1"/>
        <end position="25"/>
    </location>
</feature>
<reference evidence="3 4" key="1">
    <citation type="submission" date="2016-11" db="EMBL/GenBank/DDBJ databases">
        <authorList>
            <person name="Jaros S."/>
            <person name="Januszkiewicz K."/>
            <person name="Wedrychowicz H."/>
        </authorList>
    </citation>
    <scope>NUCLEOTIDE SEQUENCE [LARGE SCALE GENOMIC DNA]</scope>
    <source>
        <strain evidence="3 4">DSM 44523</strain>
    </source>
</reference>
<name>A0A1M4VJ94_STRHI</name>
<feature type="transmembrane region" description="Helical" evidence="2">
    <location>
        <begin position="455"/>
        <end position="475"/>
    </location>
</feature>
<feature type="transmembrane region" description="Helical" evidence="2">
    <location>
        <begin position="248"/>
        <end position="270"/>
    </location>
</feature>
<feature type="transmembrane region" description="Helical" evidence="2">
    <location>
        <begin position="722"/>
        <end position="742"/>
    </location>
</feature>
<feature type="transmembrane region" description="Helical" evidence="2">
    <location>
        <begin position="225"/>
        <end position="241"/>
    </location>
</feature>
<feature type="transmembrane region" description="Helical" evidence="2">
    <location>
        <begin position="377"/>
        <end position="397"/>
    </location>
</feature>
<dbReference type="AlphaFoldDB" id="A0A1M4VJ94"/>
<evidence type="ECO:0000313" key="3">
    <source>
        <dbReference type="EMBL" id="SHE68945.1"/>
    </source>
</evidence>
<sequence>MTAVSDPPEVEPAATDGAGATDAADAPAGDRWRSVAVPLGVCLLVAALALLPLLGNRTFYFWDDSAAQFVPMWHALGERILEGNWPPLLDLDAWMGGNLAAEALFGVWNPVNAANYVLVAGLGDLAVAAAVVKAEFLVLLALGVYLLCREYGAARWASSVIAVALPFSGFTLYFEASTWAAGLMSFTWVPYVWWSVRRCARGRMLAVWPFLFGALAVTAGNPYGLLAVCVVFLGLLVEFWLRRERRAVLWVLLVGVALVGVALLVFLPLLGNSSVSWRAGNSLRNDRQLVPSLPDVLNMSMPSFVPAVTSFAPGSIRMTVPATYFAWFALPLAAWLDWGVLRRNWRRLAGAFVVGGCYLVAAVGPSNLWMFRWPLRLVEYVFLGLGVVLAVLLTAGLRTDHLRRRIAASALVILASGYLAFAAWPKLSPRHLVSMAALAALTALAVLVARRARRWLAVVLHGGTVAALVLMVTWFPGNRDVTNHDFPHSVAAIRHDFTERYHGTTFQIADPWFITNPSTRPAEPWRDMLFGNMYRAASVASTTSYTGMGNRYMAEELMLTYLGGVHAQARPTTYERLHRPTPVGPSLADLMRVSTVVVQRPLLDAPAVPPGWRIAERNDAVTVLRREAALPWPDGRLSFASPNLRVTADARDHQRTENVRFERTGSGAGQLVFARLAWPGYVAQVNGVEVPVRTGPGGLVVVDIPDGTRGGELRLHWSPPGLTVGLVTVAAGLLLVLALSGYQLRSRRHPARFGVSE</sequence>
<gene>
    <name evidence="3" type="ORF">SAMN05444320_101786</name>
</gene>
<dbReference type="EMBL" id="FQVN01000001">
    <property type="protein sequence ID" value="SHE68945.1"/>
    <property type="molecule type" value="Genomic_DNA"/>
</dbReference>
<keyword evidence="4" id="KW-1185">Reference proteome</keyword>
<protein>
    <recommendedName>
        <fullName evidence="5">Membrane protein YfhO</fullName>
    </recommendedName>
</protein>
<feature type="transmembrane region" description="Helical" evidence="2">
    <location>
        <begin position="324"/>
        <end position="341"/>
    </location>
</feature>
<feature type="transmembrane region" description="Helical" evidence="2">
    <location>
        <begin position="35"/>
        <end position="55"/>
    </location>
</feature>
<dbReference type="STRING" id="2017.SAMN05444320_101786"/>
<feature type="compositionally biased region" description="Low complexity" evidence="1">
    <location>
        <begin position="12"/>
        <end position="25"/>
    </location>
</feature>
<dbReference type="RefSeq" id="WP_143173925.1">
    <property type="nucleotide sequence ID" value="NZ_FQVN01000001.1"/>
</dbReference>
<dbReference type="Proteomes" id="UP000184501">
    <property type="component" value="Unassembled WGS sequence"/>
</dbReference>
<keyword evidence="2" id="KW-0472">Membrane</keyword>
<evidence type="ECO:0008006" key="5">
    <source>
        <dbReference type="Google" id="ProtNLM"/>
    </source>
</evidence>
<feature type="transmembrane region" description="Helical" evidence="2">
    <location>
        <begin position="406"/>
        <end position="425"/>
    </location>
</feature>
<feature type="transmembrane region" description="Helical" evidence="2">
    <location>
        <begin position="125"/>
        <end position="147"/>
    </location>
</feature>
<accession>A0A1M4VJ94</accession>
<keyword evidence="2" id="KW-0812">Transmembrane</keyword>
<feature type="transmembrane region" description="Helical" evidence="2">
    <location>
        <begin position="431"/>
        <end position="448"/>
    </location>
</feature>
<keyword evidence="2" id="KW-1133">Transmembrane helix</keyword>
<organism evidence="3 4">
    <name type="scientific">Streptoalloteichus hindustanus</name>
    <dbReference type="NCBI Taxonomy" id="2017"/>
    <lineage>
        <taxon>Bacteria</taxon>
        <taxon>Bacillati</taxon>
        <taxon>Actinomycetota</taxon>
        <taxon>Actinomycetes</taxon>
        <taxon>Pseudonocardiales</taxon>
        <taxon>Pseudonocardiaceae</taxon>
        <taxon>Streptoalloteichus</taxon>
    </lineage>
</organism>
<feature type="transmembrane region" description="Helical" evidence="2">
    <location>
        <begin position="348"/>
        <end position="371"/>
    </location>
</feature>
<evidence type="ECO:0000256" key="2">
    <source>
        <dbReference type="SAM" id="Phobius"/>
    </source>
</evidence>
<evidence type="ECO:0000313" key="4">
    <source>
        <dbReference type="Proteomes" id="UP000184501"/>
    </source>
</evidence>
<dbReference type="OrthoDB" id="3752109at2"/>